<keyword evidence="4" id="KW-0676">Redox-active center</keyword>
<accession>A0A420BKF5</accession>
<dbReference type="SUPFAM" id="SSF52833">
    <property type="entry name" value="Thioredoxin-like"/>
    <property type="match status" value="1"/>
</dbReference>
<dbReference type="Pfam" id="PF08534">
    <property type="entry name" value="Redoxin"/>
    <property type="match status" value="1"/>
</dbReference>
<dbReference type="OrthoDB" id="793244at2"/>
<dbReference type="InterPro" id="IPR013766">
    <property type="entry name" value="Thioredoxin_domain"/>
</dbReference>
<feature type="signal peptide" evidence="5">
    <location>
        <begin position="1"/>
        <end position="22"/>
    </location>
</feature>
<gene>
    <name evidence="7" type="ORF">DFQ12_2058</name>
</gene>
<comment type="caution">
    <text evidence="7">The sequence shown here is derived from an EMBL/GenBank/DDBJ whole genome shotgun (WGS) entry which is preliminary data.</text>
</comment>
<dbReference type="Gene3D" id="3.40.30.10">
    <property type="entry name" value="Glutaredoxin"/>
    <property type="match status" value="1"/>
</dbReference>
<evidence type="ECO:0000256" key="5">
    <source>
        <dbReference type="SAM" id="SignalP"/>
    </source>
</evidence>
<dbReference type="GO" id="GO:0030313">
    <property type="term" value="C:cell envelope"/>
    <property type="evidence" value="ECO:0007669"/>
    <property type="project" value="UniProtKB-SubCell"/>
</dbReference>
<evidence type="ECO:0000256" key="1">
    <source>
        <dbReference type="ARBA" id="ARBA00004196"/>
    </source>
</evidence>
<comment type="subcellular location">
    <subcellularLocation>
        <location evidence="1">Cell envelope</location>
    </subcellularLocation>
</comment>
<dbReference type="InterPro" id="IPR036249">
    <property type="entry name" value="Thioredoxin-like_sf"/>
</dbReference>
<evidence type="ECO:0000259" key="6">
    <source>
        <dbReference type="PROSITE" id="PS51352"/>
    </source>
</evidence>
<evidence type="ECO:0000313" key="7">
    <source>
        <dbReference type="EMBL" id="RKE57180.1"/>
    </source>
</evidence>
<dbReference type="GO" id="GO:0017004">
    <property type="term" value="P:cytochrome complex assembly"/>
    <property type="evidence" value="ECO:0007669"/>
    <property type="project" value="UniProtKB-KW"/>
</dbReference>
<dbReference type="AlphaFoldDB" id="A0A420BKF5"/>
<evidence type="ECO:0000313" key="8">
    <source>
        <dbReference type="Proteomes" id="UP000286246"/>
    </source>
</evidence>
<dbReference type="EMBL" id="RAPY01000001">
    <property type="protein sequence ID" value="RKE57180.1"/>
    <property type="molecule type" value="Genomic_DNA"/>
</dbReference>
<dbReference type="InterPro" id="IPR050553">
    <property type="entry name" value="Thioredoxin_ResA/DsbE_sf"/>
</dbReference>
<evidence type="ECO:0000256" key="2">
    <source>
        <dbReference type="ARBA" id="ARBA00022748"/>
    </source>
</evidence>
<keyword evidence="3" id="KW-1015">Disulfide bond</keyword>
<evidence type="ECO:0000256" key="4">
    <source>
        <dbReference type="ARBA" id="ARBA00023284"/>
    </source>
</evidence>
<dbReference type="PROSITE" id="PS51352">
    <property type="entry name" value="THIOREDOXIN_2"/>
    <property type="match status" value="1"/>
</dbReference>
<dbReference type="PANTHER" id="PTHR42852:SF6">
    <property type="entry name" value="THIOL:DISULFIDE INTERCHANGE PROTEIN DSBE"/>
    <property type="match status" value="1"/>
</dbReference>
<dbReference type="GO" id="GO:0016853">
    <property type="term" value="F:isomerase activity"/>
    <property type="evidence" value="ECO:0007669"/>
    <property type="project" value="UniProtKB-KW"/>
</dbReference>
<keyword evidence="8" id="KW-1185">Reference proteome</keyword>
<proteinExistence type="predicted"/>
<organism evidence="7 8">
    <name type="scientific">Sphingobacterium detergens</name>
    <dbReference type="NCBI Taxonomy" id="1145106"/>
    <lineage>
        <taxon>Bacteria</taxon>
        <taxon>Pseudomonadati</taxon>
        <taxon>Bacteroidota</taxon>
        <taxon>Sphingobacteriia</taxon>
        <taxon>Sphingobacteriales</taxon>
        <taxon>Sphingobacteriaceae</taxon>
        <taxon>Sphingobacterium</taxon>
    </lineage>
</organism>
<feature type="domain" description="Thioredoxin" evidence="6">
    <location>
        <begin position="34"/>
        <end position="174"/>
    </location>
</feature>
<dbReference type="GO" id="GO:0016491">
    <property type="term" value="F:oxidoreductase activity"/>
    <property type="evidence" value="ECO:0007669"/>
    <property type="project" value="InterPro"/>
</dbReference>
<keyword evidence="5" id="KW-0732">Signal</keyword>
<keyword evidence="2" id="KW-0201">Cytochrome c-type biogenesis</keyword>
<reference evidence="7 8" key="1">
    <citation type="submission" date="2018-09" db="EMBL/GenBank/DDBJ databases">
        <title>Genomic Encyclopedia of Type Strains, Phase III (KMG-III): the genomes of soil and plant-associated and newly described type strains.</title>
        <authorList>
            <person name="Whitman W."/>
        </authorList>
    </citation>
    <scope>NUCLEOTIDE SEQUENCE [LARGE SCALE GENOMIC DNA]</scope>
    <source>
        <strain evidence="7 8">CECT 7938</strain>
    </source>
</reference>
<evidence type="ECO:0000256" key="3">
    <source>
        <dbReference type="ARBA" id="ARBA00023157"/>
    </source>
</evidence>
<dbReference type="InterPro" id="IPR013740">
    <property type="entry name" value="Redoxin"/>
</dbReference>
<dbReference type="PANTHER" id="PTHR42852">
    <property type="entry name" value="THIOL:DISULFIDE INTERCHANGE PROTEIN DSBE"/>
    <property type="match status" value="1"/>
</dbReference>
<protein>
    <submittedName>
        <fullName evidence="7">Thiol-disulfide isomerase/thioredoxin</fullName>
    </submittedName>
</protein>
<name>A0A420BKF5_SPHD1</name>
<dbReference type="RefSeq" id="WP_120258760.1">
    <property type="nucleotide sequence ID" value="NZ_RAPY01000001.1"/>
</dbReference>
<sequence>MKTTNKNILVFILLLCCVSLGAQPNFKPDLAKSLKVGDTFIAPKAVLSMRGDGKAIDWKKLEEKVILLDFFDSFCASCIKIMPKLQKLQEQYGDKIKVITVTWQDRQTMEKLFATNGYLKEHQVNLPVIYNDSYLKGLFPHQGVPHEVLLYKGKVQAITSSEFITQQNLLQLYNVGKIDLPLKDDYGKADLFHKTDLNAEKLKAGVMISGYQNGIPFQAWEFVQDTVTGQYKSSSYNNSLLASLRALANKAKINTSIYMPRKERVILNVKDTGIYDDFERKGFESWLINNGFCYERYDQFKRSDSAQARVILEDFRNFFGINVFETKCKIKTLVLKSCSPAKGPRVMAPKITRINTSEALVLSLDYSEKFPPAKDKVNYRGTIELNPFDTLDQLNGQLVYYGIKAEIGMEEMDVLVIEESK</sequence>
<keyword evidence="7" id="KW-0413">Isomerase</keyword>
<dbReference type="Proteomes" id="UP000286246">
    <property type="component" value="Unassembled WGS sequence"/>
</dbReference>
<feature type="chain" id="PRO_5019423079" evidence="5">
    <location>
        <begin position="23"/>
        <end position="421"/>
    </location>
</feature>
<dbReference type="CDD" id="cd02966">
    <property type="entry name" value="TlpA_like_family"/>
    <property type="match status" value="1"/>
</dbReference>